<keyword evidence="2 5" id="KW-0812">Transmembrane</keyword>
<evidence type="ECO:0000256" key="2">
    <source>
        <dbReference type="ARBA" id="ARBA00022692"/>
    </source>
</evidence>
<feature type="transmembrane region" description="Helical" evidence="5">
    <location>
        <begin position="21"/>
        <end position="44"/>
    </location>
</feature>
<evidence type="ECO:0000256" key="4">
    <source>
        <dbReference type="ARBA" id="ARBA00023136"/>
    </source>
</evidence>
<dbReference type="Proteomes" id="UP000025171">
    <property type="component" value="Unassembled WGS sequence"/>
</dbReference>
<evidence type="ECO:0000313" key="6">
    <source>
        <dbReference type="EMBL" id="KCZ94317.1"/>
    </source>
</evidence>
<dbReference type="AlphaFoldDB" id="A0A059FUN0"/>
<keyword evidence="7" id="KW-1185">Reference proteome</keyword>
<keyword evidence="4 5" id="KW-0472">Membrane</keyword>
<dbReference type="GO" id="GO:0005384">
    <property type="term" value="F:manganese ion transmembrane transporter activity"/>
    <property type="evidence" value="ECO:0007669"/>
    <property type="project" value="InterPro"/>
</dbReference>
<name>A0A059FUN0_9PROT</name>
<dbReference type="eggNOG" id="COG1814">
    <property type="taxonomic scope" value="Bacteria"/>
</dbReference>
<dbReference type="PANTHER" id="PTHR31851">
    <property type="entry name" value="FE(2+)/MN(2+) TRANSPORTER PCL1"/>
    <property type="match status" value="1"/>
</dbReference>
<keyword evidence="3 5" id="KW-1133">Transmembrane helix</keyword>
<evidence type="ECO:0000256" key="1">
    <source>
        <dbReference type="ARBA" id="ARBA00004127"/>
    </source>
</evidence>
<reference evidence="6 7" key="1">
    <citation type="journal article" date="2014" name="Antonie Van Leeuwenhoek">
        <title>Hyphomonas beringensis sp. nov. and Hyphomonas chukchiensis sp. nov., isolated from surface seawater of the Bering Sea and Chukchi Sea.</title>
        <authorList>
            <person name="Li C."/>
            <person name="Lai Q."/>
            <person name="Li G."/>
            <person name="Dong C."/>
            <person name="Wang J."/>
            <person name="Liao Y."/>
            <person name="Shao Z."/>
        </authorList>
    </citation>
    <scope>NUCLEOTIDE SEQUENCE [LARGE SCALE GENOMIC DNA]</scope>
    <source>
        <strain evidence="6 7">MHS-2</strain>
    </source>
</reference>
<gene>
    <name evidence="6" type="ORF">HJO_03045</name>
</gene>
<accession>A0A059FUN0</accession>
<sequence>MSRLKVHHEHHQLGRIGWMRAAVLGANDGIVSTASLIIGVAAASAGQGEILVAGVAALVAGSMSMAAGEYVSVSSQSDAEQAELAKERQELIDLPEAEHAELAGIYEERGLKPETAKEVAHQLMADDPLRAHARDELGITDLTAAKPIQAAISSAISFAVGAALPLALVWLVPLGALVTAEAVASLLFLALLGAVGARAGGASIWRPMLRVTFWGALAMAITAGIGHLVGAVI</sequence>
<dbReference type="OrthoDB" id="9789677at2"/>
<dbReference type="EMBL" id="ARYK01000001">
    <property type="protein sequence ID" value="KCZ94317.1"/>
    <property type="molecule type" value="Genomic_DNA"/>
</dbReference>
<dbReference type="InterPro" id="IPR008217">
    <property type="entry name" value="Ccc1_fam"/>
</dbReference>
<comment type="caution">
    <text evidence="6">The sequence shown here is derived from an EMBL/GenBank/DDBJ whole genome shotgun (WGS) entry which is preliminary data.</text>
</comment>
<protein>
    <submittedName>
        <fullName evidence="6">Nodulin-like protein</fullName>
    </submittedName>
</protein>
<dbReference type="GO" id="GO:0030026">
    <property type="term" value="P:intracellular manganese ion homeostasis"/>
    <property type="evidence" value="ECO:0007669"/>
    <property type="project" value="InterPro"/>
</dbReference>
<feature type="transmembrane region" description="Helical" evidence="5">
    <location>
        <begin position="211"/>
        <end position="232"/>
    </location>
</feature>
<dbReference type="CDD" id="cd02432">
    <property type="entry name" value="Nodulin-21_like_1"/>
    <property type="match status" value="1"/>
</dbReference>
<feature type="transmembrane region" description="Helical" evidence="5">
    <location>
        <begin position="178"/>
        <end position="199"/>
    </location>
</feature>
<evidence type="ECO:0000313" key="7">
    <source>
        <dbReference type="Proteomes" id="UP000025171"/>
    </source>
</evidence>
<dbReference type="GO" id="GO:0012505">
    <property type="term" value="C:endomembrane system"/>
    <property type="evidence" value="ECO:0007669"/>
    <property type="project" value="UniProtKB-SubCell"/>
</dbReference>
<dbReference type="PATRIC" id="fig|1280950.3.peg.619"/>
<evidence type="ECO:0000256" key="3">
    <source>
        <dbReference type="ARBA" id="ARBA00022989"/>
    </source>
</evidence>
<feature type="transmembrane region" description="Helical" evidence="5">
    <location>
        <begin position="50"/>
        <end position="71"/>
    </location>
</feature>
<evidence type="ECO:0000256" key="5">
    <source>
        <dbReference type="SAM" id="Phobius"/>
    </source>
</evidence>
<dbReference type="Pfam" id="PF01988">
    <property type="entry name" value="VIT1"/>
    <property type="match status" value="1"/>
</dbReference>
<dbReference type="RefSeq" id="WP_035613392.1">
    <property type="nucleotide sequence ID" value="NZ_ARYK01000001.1"/>
</dbReference>
<comment type="subcellular location">
    <subcellularLocation>
        <location evidence="1">Endomembrane system</location>
        <topology evidence="1">Multi-pass membrane protein</topology>
    </subcellularLocation>
</comment>
<organism evidence="6 7">
    <name type="scientific">Hyphomonas johnsonii MHS-2</name>
    <dbReference type="NCBI Taxonomy" id="1280950"/>
    <lineage>
        <taxon>Bacteria</taxon>
        <taxon>Pseudomonadati</taxon>
        <taxon>Pseudomonadota</taxon>
        <taxon>Alphaproteobacteria</taxon>
        <taxon>Hyphomonadales</taxon>
        <taxon>Hyphomonadaceae</taxon>
        <taxon>Hyphomonas</taxon>
    </lineage>
</organism>
<proteinExistence type="predicted"/>
<feature type="transmembrane region" description="Helical" evidence="5">
    <location>
        <begin position="150"/>
        <end position="172"/>
    </location>
</feature>